<dbReference type="AlphaFoldDB" id="W3WMB0"/>
<reference evidence="5" key="1">
    <citation type="journal article" date="2015" name="BMC Genomics">
        <title>Genomic and transcriptomic analysis of the endophytic fungus Pestalotiopsis fici reveals its lifestyle and high potential for synthesis of natural products.</title>
        <authorList>
            <person name="Wang X."/>
            <person name="Zhang X."/>
            <person name="Liu L."/>
            <person name="Xiang M."/>
            <person name="Wang W."/>
            <person name="Sun X."/>
            <person name="Che Y."/>
            <person name="Guo L."/>
            <person name="Liu G."/>
            <person name="Guo L."/>
            <person name="Wang C."/>
            <person name="Yin W.B."/>
            <person name="Stadler M."/>
            <person name="Zhang X."/>
            <person name="Liu X."/>
        </authorList>
    </citation>
    <scope>NUCLEOTIDE SEQUENCE [LARGE SCALE GENOMIC DNA]</scope>
    <source>
        <strain evidence="5">W106-1 / CGMCC3.15140</strain>
    </source>
</reference>
<feature type="transmembrane region" description="Helical" evidence="2">
    <location>
        <begin position="12"/>
        <end position="32"/>
    </location>
</feature>
<dbReference type="PANTHER" id="PTHR43794">
    <property type="entry name" value="AMINOHYDROLASE SSNA-RELATED"/>
    <property type="match status" value="1"/>
</dbReference>
<evidence type="ECO:0000256" key="1">
    <source>
        <dbReference type="ARBA" id="ARBA00022801"/>
    </source>
</evidence>
<dbReference type="STRING" id="1229662.W3WMB0"/>
<gene>
    <name evidence="4" type="ORF">PFICI_13383</name>
</gene>
<dbReference type="SUPFAM" id="SSF51338">
    <property type="entry name" value="Composite domain of metallo-dependent hydrolases"/>
    <property type="match status" value="1"/>
</dbReference>
<name>W3WMB0_PESFW</name>
<protein>
    <recommendedName>
        <fullName evidence="3">Amidohydrolase-related domain-containing protein</fullName>
    </recommendedName>
</protein>
<sequence length="506" mass="54815">MTLVRRRAKALWIYAIIIVFFAFCLFLARRFLPNSSFSNILFGSVSHGGCKIITKGNYDKLILKGVVLTPKGPLQDGYVLVESGKVAEVGTSYSSESQDTLITVVDCANSVISPGFINLHEHLTYSIVSPFKDLGERVSHRHDWRVGARNRTIREALVAEDMIGDSIKWGELRHLFSGTTSVVGGGMVTGLVRNLDFASGLEAGLLDAPSVWDVFPLDDADGILRNNDCDYGPEAIDRQRAEKYHRYLAHVGEGVDDEAANEFRCLSDETYDSLPMPGGGGLSTDIIAPNLAMVHALGLSASDFDLVAKRGAHIIWSPRSNMFLYGKTLNITYLLEAGINVALGTDWLPSGSATMSREAHCAALATQQLYGRHLEAKTIWEMMTINAARAASFEQHIGSLEVGKLADIVIFTESTGDVYSQAVFGSTENIEMVLRGGRVLLVGDKLGGLSSSHCEPVQIGRSRKAICIADELGLSYAEFAASLAGFYPAALPSIPPYEPLCDAIVS</sequence>
<evidence type="ECO:0000256" key="2">
    <source>
        <dbReference type="SAM" id="Phobius"/>
    </source>
</evidence>
<dbReference type="SUPFAM" id="SSF51556">
    <property type="entry name" value="Metallo-dependent hydrolases"/>
    <property type="match status" value="1"/>
</dbReference>
<organism evidence="4 5">
    <name type="scientific">Pestalotiopsis fici (strain W106-1 / CGMCC3.15140)</name>
    <dbReference type="NCBI Taxonomy" id="1229662"/>
    <lineage>
        <taxon>Eukaryota</taxon>
        <taxon>Fungi</taxon>
        <taxon>Dikarya</taxon>
        <taxon>Ascomycota</taxon>
        <taxon>Pezizomycotina</taxon>
        <taxon>Sordariomycetes</taxon>
        <taxon>Xylariomycetidae</taxon>
        <taxon>Amphisphaeriales</taxon>
        <taxon>Sporocadaceae</taxon>
        <taxon>Pestalotiopsis</taxon>
    </lineage>
</organism>
<dbReference type="Pfam" id="PF01979">
    <property type="entry name" value="Amidohydro_1"/>
    <property type="match status" value="1"/>
</dbReference>
<dbReference type="OMA" id="HGGSMVW"/>
<evidence type="ECO:0000259" key="3">
    <source>
        <dbReference type="Pfam" id="PF01979"/>
    </source>
</evidence>
<dbReference type="EMBL" id="KI912119">
    <property type="protein sequence ID" value="ETS74899.1"/>
    <property type="molecule type" value="Genomic_DNA"/>
</dbReference>
<keyword evidence="2" id="KW-0812">Transmembrane</keyword>
<dbReference type="Gene3D" id="3.20.20.140">
    <property type="entry name" value="Metal-dependent hydrolases"/>
    <property type="match status" value="2"/>
</dbReference>
<dbReference type="Proteomes" id="UP000030651">
    <property type="component" value="Unassembled WGS sequence"/>
</dbReference>
<keyword evidence="2" id="KW-1133">Transmembrane helix</keyword>
<dbReference type="GeneID" id="19278396"/>
<dbReference type="eggNOG" id="ENOG502RKQ5">
    <property type="taxonomic scope" value="Eukaryota"/>
</dbReference>
<dbReference type="Gene3D" id="2.30.40.10">
    <property type="entry name" value="Urease, subunit C, domain 1"/>
    <property type="match status" value="1"/>
</dbReference>
<dbReference type="InParanoid" id="W3WMB0"/>
<dbReference type="KEGG" id="pfy:PFICI_13383"/>
<dbReference type="InterPro" id="IPR011059">
    <property type="entry name" value="Metal-dep_hydrolase_composite"/>
</dbReference>
<accession>W3WMB0</accession>
<dbReference type="HOGENOM" id="CLU_538724_0_0_1"/>
<proteinExistence type="predicted"/>
<dbReference type="GO" id="GO:0016810">
    <property type="term" value="F:hydrolase activity, acting on carbon-nitrogen (but not peptide) bonds"/>
    <property type="evidence" value="ECO:0007669"/>
    <property type="project" value="InterPro"/>
</dbReference>
<evidence type="ECO:0000313" key="4">
    <source>
        <dbReference type="EMBL" id="ETS74899.1"/>
    </source>
</evidence>
<evidence type="ECO:0000313" key="5">
    <source>
        <dbReference type="Proteomes" id="UP000030651"/>
    </source>
</evidence>
<dbReference type="OrthoDB" id="194468at2759"/>
<dbReference type="InterPro" id="IPR050287">
    <property type="entry name" value="MTA/SAH_deaminase"/>
</dbReference>
<keyword evidence="2" id="KW-0472">Membrane</keyword>
<feature type="domain" description="Amidohydrolase-related" evidence="3">
    <location>
        <begin position="288"/>
        <end position="439"/>
    </location>
</feature>
<dbReference type="InterPro" id="IPR006680">
    <property type="entry name" value="Amidohydro-rel"/>
</dbReference>
<keyword evidence="5" id="KW-1185">Reference proteome</keyword>
<dbReference type="InterPro" id="IPR032466">
    <property type="entry name" value="Metal_Hydrolase"/>
</dbReference>
<keyword evidence="1" id="KW-0378">Hydrolase</keyword>
<dbReference type="RefSeq" id="XP_007840155.1">
    <property type="nucleotide sequence ID" value="XM_007841964.1"/>
</dbReference>
<dbReference type="PANTHER" id="PTHR43794:SF11">
    <property type="entry name" value="AMIDOHYDROLASE-RELATED DOMAIN-CONTAINING PROTEIN"/>
    <property type="match status" value="1"/>
</dbReference>